<dbReference type="Proteomes" id="UP000028703">
    <property type="component" value="Unassembled WGS sequence"/>
</dbReference>
<dbReference type="EMBL" id="JPRO01000015">
    <property type="protein sequence ID" value="KFF01728.1"/>
    <property type="molecule type" value="Genomic_DNA"/>
</dbReference>
<gene>
    <name evidence="1" type="ORF">IX38_16815</name>
</gene>
<evidence type="ECO:0008006" key="3">
    <source>
        <dbReference type="Google" id="ProtNLM"/>
    </source>
</evidence>
<sequence length="152" mass="17590">MKVKRKGNRYTEYEYNKRGQIIRADYFDGYWEVFEYNKIGLLIAAQNPNINVVFTRNKQGWVTQEKQGEHVIDYQYDEKGNLLSVESSLGADISYERNKNGLVTSIKTGKDENEWIANIKHNMLGLEIERSLPGGIKSTWSCNLPLLSHTQK</sequence>
<accession>A0A085ZBB4</accession>
<dbReference type="RefSeq" id="WP_034706629.1">
    <property type="nucleotide sequence ID" value="NZ_JPRO01000015.1"/>
</dbReference>
<reference evidence="1 2" key="1">
    <citation type="submission" date="2014-07" db="EMBL/GenBank/DDBJ databases">
        <title>Genome of Chryseobacterium luteum DSM 18605.</title>
        <authorList>
            <person name="Stropko S.J."/>
            <person name="Pipes S.E."/>
            <person name="Newman J.D."/>
        </authorList>
    </citation>
    <scope>NUCLEOTIDE SEQUENCE [LARGE SCALE GENOMIC DNA]</scope>
    <source>
        <strain evidence="1 2">DSM 18605</strain>
    </source>
</reference>
<dbReference type="eggNOG" id="COG3209">
    <property type="taxonomic scope" value="Bacteria"/>
</dbReference>
<dbReference type="OrthoDB" id="9765204at2"/>
<dbReference type="AlphaFoldDB" id="A0A085ZBB4"/>
<evidence type="ECO:0000313" key="2">
    <source>
        <dbReference type="Proteomes" id="UP000028703"/>
    </source>
</evidence>
<protein>
    <recommendedName>
        <fullName evidence="3">Sugar-binding protein</fullName>
    </recommendedName>
</protein>
<comment type="caution">
    <text evidence="1">The sequence shown here is derived from an EMBL/GenBank/DDBJ whole genome shotgun (WGS) entry which is preliminary data.</text>
</comment>
<organism evidence="1 2">
    <name type="scientific">Chryseobacterium luteum</name>
    <dbReference type="NCBI Taxonomy" id="421531"/>
    <lineage>
        <taxon>Bacteria</taxon>
        <taxon>Pseudomonadati</taxon>
        <taxon>Bacteroidota</taxon>
        <taxon>Flavobacteriia</taxon>
        <taxon>Flavobacteriales</taxon>
        <taxon>Weeksellaceae</taxon>
        <taxon>Chryseobacterium group</taxon>
        <taxon>Chryseobacterium</taxon>
    </lineage>
</organism>
<dbReference type="STRING" id="421531.IX38_16815"/>
<proteinExistence type="predicted"/>
<keyword evidence="2" id="KW-1185">Reference proteome</keyword>
<evidence type="ECO:0000313" key="1">
    <source>
        <dbReference type="EMBL" id="KFF01728.1"/>
    </source>
</evidence>
<name>A0A085ZBB4_9FLAO</name>
<dbReference type="Gene3D" id="2.180.10.10">
    <property type="entry name" value="RHS repeat-associated core"/>
    <property type="match status" value="1"/>
</dbReference>